<dbReference type="RefSeq" id="WP_337338901.1">
    <property type="nucleotide sequence ID" value="NZ_JBBDGL010000004.1"/>
</dbReference>
<evidence type="ECO:0000313" key="1">
    <source>
        <dbReference type="EMBL" id="MEJ1156473.1"/>
    </source>
</evidence>
<proteinExistence type="predicted"/>
<name>A0ABU8LX47_9MICO</name>
<keyword evidence="2" id="KW-1185">Reference proteome</keyword>
<dbReference type="Proteomes" id="UP001368654">
    <property type="component" value="Unassembled WGS sequence"/>
</dbReference>
<comment type="caution">
    <text evidence="1">The sequence shown here is derived from an EMBL/GenBank/DDBJ whole genome shotgun (WGS) entry which is preliminary data.</text>
</comment>
<dbReference type="Pfam" id="PF18986">
    <property type="entry name" value="DUF5719"/>
    <property type="match status" value="1"/>
</dbReference>
<dbReference type="EMBL" id="JBBDGL010000004">
    <property type="protein sequence ID" value="MEJ1156473.1"/>
    <property type="molecule type" value="Genomic_DNA"/>
</dbReference>
<organism evidence="1 2">
    <name type="scientific">Microbacterium marmarense</name>
    <dbReference type="NCBI Taxonomy" id="3122051"/>
    <lineage>
        <taxon>Bacteria</taxon>
        <taxon>Bacillati</taxon>
        <taxon>Actinomycetota</taxon>
        <taxon>Actinomycetes</taxon>
        <taxon>Micrococcales</taxon>
        <taxon>Microbacteriaceae</taxon>
        <taxon>Microbacterium</taxon>
    </lineage>
</organism>
<evidence type="ECO:0000313" key="2">
    <source>
        <dbReference type="Proteomes" id="UP001368654"/>
    </source>
</evidence>
<gene>
    <name evidence="1" type="ORF">WDU96_12765</name>
</gene>
<sequence length="472" mass="47116">MSDRRPFRLATSSTRMLAGTLVSMAAVVAVVTAISLPWPTLAHEPVQVEALPAASDSVLVCDGGLVSIGVDAADASGLALSATQSVTSGVLAGSPEPFEESLQSNVSSGENGPLAFTAEPQNRVRTDVAASGSTTVATEDLSGYTASACQPALLESWLVGGSASTGAADLVVVSNPGDVAATVELTVFGADGMITPPGGTDQVLPAKTQRVFPLAGLLLGEESPVVRVTAVGTPVHASLQTSLTRTLIAVGVDQVGSIAQAATQQHIVGVQVAAAPGEGGTSGSSSILRVLAASDSATATVTVTQSGAIDPYSEAQTVPLSEGVPVEVDLGDLAVGTYSVAVAADAPVVAAVRQATGEDEGDDFAWYASAPLIETPSLFAAPTGPTPVLTLVNDAAEDATVSVVSNDGEFRLELAVPAGSSRSTSLEARTVYQLDPGEASVRAGLSMSGDGALAGFPIWAADAAALPITVYP</sequence>
<accession>A0ABU8LX47</accession>
<protein>
    <submittedName>
        <fullName evidence="1">DUF5719 family protein</fullName>
    </submittedName>
</protein>
<dbReference type="InterPro" id="IPR043777">
    <property type="entry name" value="DUF5719"/>
</dbReference>
<reference evidence="1 2" key="1">
    <citation type="submission" date="2024-02" db="EMBL/GenBank/DDBJ databases">
        <authorList>
            <person name="Saticioglu I.B."/>
        </authorList>
    </citation>
    <scope>NUCLEOTIDE SEQUENCE [LARGE SCALE GENOMIC DNA]</scope>
    <source>
        <strain evidence="1 2">Mu-86</strain>
    </source>
</reference>